<comment type="subcellular location">
    <subcellularLocation>
        <location evidence="1">Membrane</location>
        <topology evidence="1">Multi-pass membrane protein</topology>
    </subcellularLocation>
</comment>
<feature type="chain" id="PRO_5042227890" description="Receptor expression-enhancing protein" evidence="3">
    <location>
        <begin position="23"/>
        <end position="318"/>
    </location>
</feature>
<keyword evidence="1" id="KW-0812">Transmembrane</keyword>
<feature type="compositionally biased region" description="Basic and acidic residues" evidence="2">
    <location>
        <begin position="300"/>
        <end position="310"/>
    </location>
</feature>
<evidence type="ECO:0000256" key="1">
    <source>
        <dbReference type="RuleBase" id="RU362006"/>
    </source>
</evidence>
<organism evidence="4 5">
    <name type="scientific">Drosophila rubida</name>
    <dbReference type="NCBI Taxonomy" id="30044"/>
    <lineage>
        <taxon>Eukaryota</taxon>
        <taxon>Metazoa</taxon>
        <taxon>Ecdysozoa</taxon>
        <taxon>Arthropoda</taxon>
        <taxon>Hexapoda</taxon>
        <taxon>Insecta</taxon>
        <taxon>Pterygota</taxon>
        <taxon>Neoptera</taxon>
        <taxon>Endopterygota</taxon>
        <taxon>Diptera</taxon>
        <taxon>Brachycera</taxon>
        <taxon>Muscomorpha</taxon>
        <taxon>Ephydroidea</taxon>
        <taxon>Drosophilidae</taxon>
        <taxon>Drosophila</taxon>
    </lineage>
</organism>
<dbReference type="PANTHER" id="PTHR12300:SF117">
    <property type="entry name" value="LP05237P-RELATED"/>
    <property type="match status" value="1"/>
</dbReference>
<dbReference type="GO" id="GO:0071782">
    <property type="term" value="C:endoplasmic reticulum tubular network"/>
    <property type="evidence" value="ECO:0007669"/>
    <property type="project" value="TreeGrafter"/>
</dbReference>
<dbReference type="GO" id="GO:0071786">
    <property type="term" value="P:endoplasmic reticulum tubular network organization"/>
    <property type="evidence" value="ECO:0007669"/>
    <property type="project" value="TreeGrafter"/>
</dbReference>
<proteinExistence type="inferred from homology"/>
<evidence type="ECO:0000256" key="2">
    <source>
        <dbReference type="SAM" id="MobiDB-lite"/>
    </source>
</evidence>
<dbReference type="PANTHER" id="PTHR12300">
    <property type="entry name" value="HVA22-LIKE PROTEINS"/>
    <property type="match status" value="1"/>
</dbReference>
<dbReference type="AlphaFoldDB" id="A0AAD4PGQ2"/>
<keyword evidence="1" id="KW-0472">Membrane</keyword>
<keyword evidence="3" id="KW-0732">Signal</keyword>
<feature type="region of interest" description="Disordered" evidence="2">
    <location>
        <begin position="278"/>
        <end position="318"/>
    </location>
</feature>
<feature type="compositionally biased region" description="Polar residues" evidence="2">
    <location>
        <begin position="280"/>
        <end position="298"/>
    </location>
</feature>
<evidence type="ECO:0000256" key="3">
    <source>
        <dbReference type="SAM" id="SignalP"/>
    </source>
</evidence>
<dbReference type="GO" id="GO:0008017">
    <property type="term" value="F:microtubule binding"/>
    <property type="evidence" value="ECO:0007669"/>
    <property type="project" value="TreeGrafter"/>
</dbReference>
<dbReference type="GO" id="GO:0005881">
    <property type="term" value="C:cytoplasmic microtubule"/>
    <property type="evidence" value="ECO:0007669"/>
    <property type="project" value="TreeGrafter"/>
</dbReference>
<protein>
    <recommendedName>
        <fullName evidence="1">Receptor expression-enhancing protein</fullName>
    </recommendedName>
</protein>
<dbReference type="GO" id="GO:0005789">
    <property type="term" value="C:endoplasmic reticulum membrane"/>
    <property type="evidence" value="ECO:0007669"/>
    <property type="project" value="TreeGrafter"/>
</dbReference>
<comment type="caution">
    <text evidence="4">The sequence shown here is derived from an EMBL/GenBank/DDBJ whole genome shotgun (WGS) entry which is preliminary data.</text>
</comment>
<reference evidence="4" key="1">
    <citation type="journal article" date="2021" name="Mol. Ecol. Resour.">
        <title>Phylogenomic analyses of the genus Drosophila reveals genomic signals of climate adaptation.</title>
        <authorList>
            <person name="Li F."/>
            <person name="Rane R.V."/>
            <person name="Luria V."/>
            <person name="Xiong Z."/>
            <person name="Chen J."/>
            <person name="Li Z."/>
            <person name="Catullo R.A."/>
            <person name="Griffin P.C."/>
            <person name="Schiffer M."/>
            <person name="Pearce S."/>
            <person name="Lee S.F."/>
            <person name="McElroy K."/>
            <person name="Stocker A."/>
            <person name="Shirriffs J."/>
            <person name="Cockerell F."/>
            <person name="Coppin C."/>
            <person name="Sgro C.M."/>
            <person name="Karger A."/>
            <person name="Cain J.W."/>
            <person name="Weber J.A."/>
            <person name="Santpere G."/>
            <person name="Kirschner M.W."/>
            <person name="Hoffmann A.A."/>
            <person name="Oakeshott J.G."/>
            <person name="Zhang G."/>
        </authorList>
    </citation>
    <scope>NUCLEOTIDE SEQUENCE</scope>
    <source>
        <strain evidence="4">BGI-SZ-2011g</strain>
    </source>
</reference>
<evidence type="ECO:0000313" key="5">
    <source>
        <dbReference type="Proteomes" id="UP001200034"/>
    </source>
</evidence>
<sequence>MIGTLFSRLMILLFGCLYPGYASYKAIRTKDVNECTKWLMYWIVYAGFTCVENIADVFFFWFPLYYEIKVGLVLCLISPTMKGSTTLYTKFVQPTLELHEDEIDEYINRVHDKGYTTLLELSSKAANYVTDVLMQSGMKIIHLASSWAAHTCRVSKSRGRKQLARREQQSSRSSSLTDIETYCNERMIITELAGDDIEEYPQTFQRKSGLIKLSETMKRAQKSFDDDELFLPRSYSTSSIDTRTSQRNIALNLFNQQLAINELNQKIHLIEKPLKKANTMKGTSSSVASKRATRSTSRVKVPDANRESSKRTTPLWMS</sequence>
<gene>
    <name evidence="4" type="ORF">KR093_006425</name>
</gene>
<name>A0AAD4PGQ2_9MUSC</name>
<dbReference type="EMBL" id="JAJJHW010003889">
    <property type="protein sequence ID" value="KAH8355126.1"/>
    <property type="molecule type" value="Genomic_DNA"/>
</dbReference>
<feature type="transmembrane region" description="Helical" evidence="1">
    <location>
        <begin position="38"/>
        <end position="62"/>
    </location>
</feature>
<dbReference type="InterPro" id="IPR004345">
    <property type="entry name" value="TB2_DP1_HVA22"/>
</dbReference>
<evidence type="ECO:0000313" key="4">
    <source>
        <dbReference type="EMBL" id="KAH8355126.1"/>
    </source>
</evidence>
<comment type="caution">
    <text evidence="1">Lacks conserved residue(s) required for the propagation of feature annotation.</text>
</comment>
<dbReference type="Proteomes" id="UP001200034">
    <property type="component" value="Unassembled WGS sequence"/>
</dbReference>
<keyword evidence="5" id="KW-1185">Reference proteome</keyword>
<comment type="similarity">
    <text evidence="1">Belongs to the DP1 family.</text>
</comment>
<keyword evidence="1" id="KW-1133">Transmembrane helix</keyword>
<accession>A0AAD4PGQ2</accession>
<feature type="signal peptide" evidence="3">
    <location>
        <begin position="1"/>
        <end position="22"/>
    </location>
</feature>
<dbReference type="Pfam" id="PF03134">
    <property type="entry name" value="TB2_DP1_HVA22"/>
    <property type="match status" value="1"/>
</dbReference>